<protein>
    <submittedName>
        <fullName evidence="1">Uncharacterized protein</fullName>
    </submittedName>
</protein>
<evidence type="ECO:0000313" key="2">
    <source>
        <dbReference type="Proteomes" id="UP000002588"/>
    </source>
</evidence>
<dbReference type="HOGENOM" id="CLU_1905814_0_0_4"/>
<dbReference type="EMBL" id="AM406670">
    <property type="protein sequence ID" value="CAL96463.1"/>
    <property type="molecule type" value="Genomic_DNA"/>
</dbReference>
<reference evidence="1 2" key="1">
    <citation type="journal article" date="2006" name="Nat. Biotechnol.">
        <title>Complete genome of the mutualistic, N2-fixing grass endophyte Azoarcus sp. strain BH72.</title>
        <authorList>
            <person name="Krause A."/>
            <person name="Ramakumar A."/>
            <person name="Bartels D."/>
            <person name="Battistoni F."/>
            <person name="Bekel T."/>
            <person name="Boch J."/>
            <person name="Boehm M."/>
            <person name="Friedrich F."/>
            <person name="Hurek T."/>
            <person name="Krause L."/>
            <person name="Linke B."/>
            <person name="McHardy A.C."/>
            <person name="Sarkar A."/>
            <person name="Schneiker S."/>
            <person name="Syed A.A."/>
            <person name="Thauer R."/>
            <person name="Vorhoelter F.-J."/>
            <person name="Weidner S."/>
            <person name="Puehler A."/>
            <person name="Reinhold-Hurek B."/>
            <person name="Kaiser O."/>
            <person name="Goesmann A."/>
        </authorList>
    </citation>
    <scope>NUCLEOTIDE SEQUENCE [LARGE SCALE GENOMIC DNA]</scope>
    <source>
        <strain evidence="1 2">BH72</strain>
    </source>
</reference>
<dbReference type="eggNOG" id="ENOG5032V7Z">
    <property type="taxonomic scope" value="Bacteria"/>
</dbReference>
<sequence>MLAHHRSASTARGRLDAEAWPWHERLPVAWREMAVVPIAFRVHRDAELAAERCFGHDADEQPCYYAHRYRIDEPRSDDGEEFYAGVLHDESVAAWLLRDGRWLIHRVVRTDEHGEGQAFYSFSETMPR</sequence>
<accession>A1KCA7</accession>
<dbReference type="AlphaFoldDB" id="A1KCA7"/>
<gene>
    <name evidence="1" type="ordered locus">azo3847</name>
</gene>
<organism evidence="1 2">
    <name type="scientific">Azoarcus sp. (strain BH72)</name>
    <dbReference type="NCBI Taxonomy" id="418699"/>
    <lineage>
        <taxon>Bacteria</taxon>
        <taxon>Pseudomonadati</taxon>
        <taxon>Pseudomonadota</taxon>
        <taxon>Betaproteobacteria</taxon>
        <taxon>Rhodocyclales</taxon>
        <taxon>Zoogloeaceae</taxon>
        <taxon>Azoarcus</taxon>
    </lineage>
</organism>
<name>A1KCA7_AZOSB</name>
<dbReference type="RefSeq" id="WP_011767569.1">
    <property type="nucleotide sequence ID" value="NC_008702.1"/>
</dbReference>
<dbReference type="STRING" id="62928.azo3847"/>
<dbReference type="KEGG" id="azo:azo3847"/>
<evidence type="ECO:0000313" key="1">
    <source>
        <dbReference type="EMBL" id="CAL96463.1"/>
    </source>
</evidence>
<proteinExistence type="predicted"/>
<dbReference type="Proteomes" id="UP000002588">
    <property type="component" value="Chromosome"/>
</dbReference>
<keyword evidence="2" id="KW-1185">Reference proteome</keyword>